<dbReference type="SUPFAM" id="SSF50965">
    <property type="entry name" value="Galactose oxidase, central domain"/>
    <property type="match status" value="1"/>
</dbReference>
<dbReference type="EMBL" id="JWZT01001836">
    <property type="protein sequence ID" value="KII71178.1"/>
    <property type="molecule type" value="Genomic_DNA"/>
</dbReference>
<sequence length="356" mass="40787">MNLRNEHTGPKNRLYHCGTTVREFLIIYGGYDCKEGVECNDLWIHNTINGVWKQYPTPIELKDTPVSSSICAIGNVVYIFGGQCLQDNHRPTNSLISFDINTATWKTVYPHTGGFDRGIPPPMYGNLIFSLNGSLYVLEGIHGLEKLNALYKFYLRTSTWSLVEQKGRKPLFVVGIFGTVFNNQLYCFGSSLPESDRFRDVSIFDFSTNTWTSRATTSKCQRYPSDRSNESFAFYSKFGYMSGGESLSELYSDIWKIDLESLEWSKMDYTLKKAVCDHYMAVIDECYLYSYGGFDTNLNYSNSLERIILRPPTLYRLCLQSICRSPNIRIYRQSLPPSIMDELNLNDDEPSIDGQN</sequence>
<dbReference type="InterPro" id="IPR006652">
    <property type="entry name" value="Kelch_1"/>
</dbReference>
<evidence type="ECO:0000256" key="2">
    <source>
        <dbReference type="ARBA" id="ARBA00022737"/>
    </source>
</evidence>
<accession>A0A0C2JPA6</accession>
<dbReference type="PANTHER" id="PTHR46093:SF18">
    <property type="entry name" value="FIBRONECTIN TYPE-III DOMAIN-CONTAINING PROTEIN"/>
    <property type="match status" value="1"/>
</dbReference>
<keyword evidence="1" id="KW-0880">Kelch repeat</keyword>
<keyword evidence="4" id="KW-1185">Reference proteome</keyword>
<proteinExistence type="predicted"/>
<evidence type="ECO:0000313" key="3">
    <source>
        <dbReference type="EMBL" id="KII71178.1"/>
    </source>
</evidence>
<reference evidence="3 4" key="1">
    <citation type="journal article" date="2014" name="Genome Biol. Evol.">
        <title>The genome of the myxosporean Thelohanellus kitauei shows adaptations to nutrient acquisition within its fish host.</title>
        <authorList>
            <person name="Yang Y."/>
            <person name="Xiong J."/>
            <person name="Zhou Z."/>
            <person name="Huo F."/>
            <person name="Miao W."/>
            <person name="Ran C."/>
            <person name="Liu Y."/>
            <person name="Zhang J."/>
            <person name="Feng J."/>
            <person name="Wang M."/>
            <person name="Wang M."/>
            <person name="Wang L."/>
            <person name="Yao B."/>
        </authorList>
    </citation>
    <scope>NUCLEOTIDE SEQUENCE [LARGE SCALE GENOMIC DNA]</scope>
    <source>
        <strain evidence="3">Wuqing</strain>
    </source>
</reference>
<dbReference type="Gene3D" id="2.120.10.80">
    <property type="entry name" value="Kelch-type beta propeller"/>
    <property type="match status" value="2"/>
</dbReference>
<dbReference type="PANTHER" id="PTHR46093">
    <property type="entry name" value="ACYL-COA-BINDING DOMAIN-CONTAINING PROTEIN 5"/>
    <property type="match status" value="1"/>
</dbReference>
<dbReference type="Proteomes" id="UP000031668">
    <property type="component" value="Unassembled WGS sequence"/>
</dbReference>
<dbReference type="AlphaFoldDB" id="A0A0C2JPA6"/>
<evidence type="ECO:0000313" key="4">
    <source>
        <dbReference type="Proteomes" id="UP000031668"/>
    </source>
</evidence>
<keyword evidence="2" id="KW-0677">Repeat</keyword>
<protein>
    <submittedName>
        <fullName evidence="3">Kelch domain-containing protein 10</fullName>
    </submittedName>
</protein>
<dbReference type="InterPro" id="IPR011043">
    <property type="entry name" value="Gal_Oxase/kelch_b-propeller"/>
</dbReference>
<dbReference type="Pfam" id="PF01344">
    <property type="entry name" value="Kelch_1"/>
    <property type="match status" value="1"/>
</dbReference>
<organism evidence="3 4">
    <name type="scientific">Thelohanellus kitauei</name>
    <name type="common">Myxosporean</name>
    <dbReference type="NCBI Taxonomy" id="669202"/>
    <lineage>
        <taxon>Eukaryota</taxon>
        <taxon>Metazoa</taxon>
        <taxon>Cnidaria</taxon>
        <taxon>Myxozoa</taxon>
        <taxon>Myxosporea</taxon>
        <taxon>Bivalvulida</taxon>
        <taxon>Platysporina</taxon>
        <taxon>Myxobolidae</taxon>
        <taxon>Thelohanellus</taxon>
    </lineage>
</organism>
<name>A0A0C2JPA6_THEKT</name>
<dbReference type="OrthoDB" id="7676067at2759"/>
<dbReference type="InterPro" id="IPR015915">
    <property type="entry name" value="Kelch-typ_b-propeller"/>
</dbReference>
<evidence type="ECO:0000256" key="1">
    <source>
        <dbReference type="ARBA" id="ARBA00022441"/>
    </source>
</evidence>
<gene>
    <name evidence="3" type="ORF">RF11_09199</name>
</gene>
<comment type="caution">
    <text evidence="3">The sequence shown here is derived from an EMBL/GenBank/DDBJ whole genome shotgun (WGS) entry which is preliminary data.</text>
</comment>
<dbReference type="Pfam" id="PF24681">
    <property type="entry name" value="Kelch_KLHDC2_KLHL20_DRC7"/>
    <property type="match status" value="1"/>
</dbReference>